<dbReference type="OrthoDB" id="7057889at2"/>
<dbReference type="PANTHER" id="PTHR30386:SF26">
    <property type="entry name" value="TRANSPORT PROTEIN COMB"/>
    <property type="match status" value="1"/>
</dbReference>
<dbReference type="EMBL" id="VOOR01000014">
    <property type="protein sequence ID" value="TXB63576.1"/>
    <property type="molecule type" value="Genomic_DNA"/>
</dbReference>
<organism evidence="6 7">
    <name type="scientific">Phaeodactylibacter luteus</name>
    <dbReference type="NCBI Taxonomy" id="1564516"/>
    <lineage>
        <taxon>Bacteria</taxon>
        <taxon>Pseudomonadati</taxon>
        <taxon>Bacteroidota</taxon>
        <taxon>Saprospiria</taxon>
        <taxon>Saprospirales</taxon>
        <taxon>Haliscomenobacteraceae</taxon>
        <taxon>Phaeodactylibacter</taxon>
    </lineage>
</organism>
<keyword evidence="2 5" id="KW-0812">Transmembrane</keyword>
<evidence type="ECO:0000256" key="3">
    <source>
        <dbReference type="ARBA" id="ARBA00022989"/>
    </source>
</evidence>
<sequence length="427" mass="48274">MQEHEDLEIRSEEVQEVLGTPPSWMVQYGTLLAFLVILVLGYLSYFIEYPVMVEAGISVTSTDPPKRLVTNSSGRVASILVENESEVEADDIIVVLKSNARFEDVLSLESAMLSLGTPSDSALLAFQVPESLMLGGLKETLFDFYRKQKTLQQYESNPYDKLSMDQLSRELSKIRRIIVSDKGRINNLDRQVEMVENRLQREEGLSQENLLAQGRVAKTREDLLALKRMRESIESSIKNRELEMERIRAEMDGVKAGSLEGKKQASVSIRESFAELQRAVEDWFFRYVITAPVDGIVSLYLEKITEQQFVEEGWEIGVVVPNKQEKAKGTIWLPVAIASPVEEGQEVVVRFSSYPSLEFGAVIGRVASKSQVPINNQVSITVSFPKGLVTEFGREIDASQEMKGEARIILQDKRLIERIFEHFRSQS</sequence>
<gene>
    <name evidence="6" type="ORF">FRY97_08605</name>
</gene>
<reference evidence="6 7" key="1">
    <citation type="submission" date="2019-08" db="EMBL/GenBank/DDBJ databases">
        <title>Genome of Phaeodactylibacter luteus.</title>
        <authorList>
            <person name="Bowman J.P."/>
        </authorList>
    </citation>
    <scope>NUCLEOTIDE SEQUENCE [LARGE SCALE GENOMIC DNA]</scope>
    <source>
        <strain evidence="6 7">KCTC 42180</strain>
    </source>
</reference>
<evidence type="ECO:0000256" key="1">
    <source>
        <dbReference type="ARBA" id="ARBA00004167"/>
    </source>
</evidence>
<dbReference type="PANTHER" id="PTHR30386">
    <property type="entry name" value="MEMBRANE FUSION SUBUNIT OF EMRAB-TOLC MULTIDRUG EFFLUX PUMP"/>
    <property type="match status" value="1"/>
</dbReference>
<feature type="transmembrane region" description="Helical" evidence="5">
    <location>
        <begin position="25"/>
        <end position="47"/>
    </location>
</feature>
<dbReference type="GO" id="GO:0016020">
    <property type="term" value="C:membrane"/>
    <property type="evidence" value="ECO:0007669"/>
    <property type="project" value="UniProtKB-SubCell"/>
</dbReference>
<evidence type="ECO:0000256" key="2">
    <source>
        <dbReference type="ARBA" id="ARBA00022692"/>
    </source>
</evidence>
<dbReference type="Proteomes" id="UP000321580">
    <property type="component" value="Unassembled WGS sequence"/>
</dbReference>
<comment type="caution">
    <text evidence="6">The sequence shown here is derived from an EMBL/GenBank/DDBJ whole genome shotgun (WGS) entry which is preliminary data.</text>
</comment>
<dbReference type="InterPro" id="IPR050739">
    <property type="entry name" value="MFP"/>
</dbReference>
<accession>A0A5C6RMP5</accession>
<keyword evidence="7" id="KW-1185">Reference proteome</keyword>
<keyword evidence="3 5" id="KW-1133">Transmembrane helix</keyword>
<comment type="subcellular location">
    <subcellularLocation>
        <location evidence="1">Membrane</location>
        <topology evidence="1">Single-pass membrane protein</topology>
    </subcellularLocation>
</comment>
<protein>
    <submittedName>
        <fullName evidence="6">HlyD family efflux transporter periplasmic adaptor subunit</fullName>
    </submittedName>
</protein>
<proteinExistence type="predicted"/>
<evidence type="ECO:0000256" key="4">
    <source>
        <dbReference type="ARBA" id="ARBA00023136"/>
    </source>
</evidence>
<keyword evidence="4 5" id="KW-0472">Membrane</keyword>
<evidence type="ECO:0000313" key="6">
    <source>
        <dbReference type="EMBL" id="TXB63576.1"/>
    </source>
</evidence>
<dbReference type="AlphaFoldDB" id="A0A5C6RMP5"/>
<evidence type="ECO:0000313" key="7">
    <source>
        <dbReference type="Proteomes" id="UP000321580"/>
    </source>
</evidence>
<name>A0A5C6RMP5_9BACT</name>
<evidence type="ECO:0000256" key="5">
    <source>
        <dbReference type="SAM" id="Phobius"/>
    </source>
</evidence>
<dbReference type="RefSeq" id="WP_147167046.1">
    <property type="nucleotide sequence ID" value="NZ_VOOR01000014.1"/>
</dbReference>